<dbReference type="InterPro" id="IPR005135">
    <property type="entry name" value="Endo/exonuclease/phosphatase"/>
</dbReference>
<evidence type="ECO:0000313" key="2">
    <source>
        <dbReference type="EMBL" id="CAB4001759.1"/>
    </source>
</evidence>
<dbReference type="GO" id="GO:0003824">
    <property type="term" value="F:catalytic activity"/>
    <property type="evidence" value="ECO:0007669"/>
    <property type="project" value="InterPro"/>
</dbReference>
<sequence>MNYPGAWAYSNSTTNLGSKDLFQDIIECPDNNRNLEEGIYNENFESKYYNIKQTGSFFRKAKKQHAFSIMHYNMRSLQKNLSILRDLLGLIKEIPDIIAISETKLNENNTYNISLPGYEFIHTNSKTSAGGVGFYIANGINYVPRHDLEISIEGVESSMFEIIHKRQKNIILGCIYRHPSNDRTQFHETLEATLTELNGKGYEVFLLGDININFLKYNVDASTSEYLDMLFGKGFMPIITKATRITNHTSTLIDHIYTNVPQKILKSGICVVDITHHLPMFCTVAEKVSTTVETRYFRDFTNFREDLFLKDVSEENINCLACDDVNRSMNKLASILQNITDKHVPVRKIPYNKRKLMKNPWISNAILISIKKRQAF</sequence>
<evidence type="ECO:0000313" key="3">
    <source>
        <dbReference type="Proteomes" id="UP001152795"/>
    </source>
</evidence>
<protein>
    <recommendedName>
        <fullName evidence="1">Endonuclease/exonuclease/phosphatase domain-containing protein</fullName>
    </recommendedName>
</protein>
<dbReference type="Pfam" id="PF03372">
    <property type="entry name" value="Exo_endo_phos"/>
    <property type="match status" value="1"/>
</dbReference>
<dbReference type="SUPFAM" id="SSF56219">
    <property type="entry name" value="DNase I-like"/>
    <property type="match status" value="1"/>
</dbReference>
<reference evidence="2" key="1">
    <citation type="submission" date="2020-04" db="EMBL/GenBank/DDBJ databases">
        <authorList>
            <person name="Alioto T."/>
            <person name="Alioto T."/>
            <person name="Gomez Garrido J."/>
        </authorList>
    </citation>
    <scope>NUCLEOTIDE SEQUENCE</scope>
    <source>
        <strain evidence="2">A484AB</strain>
    </source>
</reference>
<name>A0A6S7HBZ4_PARCT</name>
<keyword evidence="3" id="KW-1185">Reference proteome</keyword>
<dbReference type="AlphaFoldDB" id="A0A6S7HBZ4"/>
<organism evidence="2 3">
    <name type="scientific">Paramuricea clavata</name>
    <name type="common">Red gorgonian</name>
    <name type="synonym">Violescent sea-whip</name>
    <dbReference type="NCBI Taxonomy" id="317549"/>
    <lineage>
        <taxon>Eukaryota</taxon>
        <taxon>Metazoa</taxon>
        <taxon>Cnidaria</taxon>
        <taxon>Anthozoa</taxon>
        <taxon>Octocorallia</taxon>
        <taxon>Malacalcyonacea</taxon>
        <taxon>Plexauridae</taxon>
        <taxon>Paramuricea</taxon>
    </lineage>
</organism>
<accession>A0A6S7HBZ4</accession>
<dbReference type="Gene3D" id="3.60.10.10">
    <property type="entry name" value="Endonuclease/exonuclease/phosphatase"/>
    <property type="match status" value="1"/>
</dbReference>
<feature type="domain" description="Endonuclease/exonuclease/phosphatase" evidence="1">
    <location>
        <begin position="70"/>
        <end position="259"/>
    </location>
</feature>
<dbReference type="PANTHER" id="PTHR33776">
    <property type="entry name" value="ENDO/EXONUCLEASE/PHOSPHATASE DOMAIN-CONTAINING PROTEIN"/>
    <property type="match status" value="1"/>
</dbReference>
<dbReference type="OrthoDB" id="445826at2759"/>
<evidence type="ECO:0000259" key="1">
    <source>
        <dbReference type="Pfam" id="PF03372"/>
    </source>
</evidence>
<dbReference type="EMBL" id="CACRXK020004171">
    <property type="protein sequence ID" value="CAB4001759.1"/>
    <property type="molecule type" value="Genomic_DNA"/>
</dbReference>
<comment type="caution">
    <text evidence="2">The sequence shown here is derived from an EMBL/GenBank/DDBJ whole genome shotgun (WGS) entry which is preliminary data.</text>
</comment>
<gene>
    <name evidence="2" type="ORF">PACLA_8A076649</name>
</gene>
<dbReference type="Proteomes" id="UP001152795">
    <property type="component" value="Unassembled WGS sequence"/>
</dbReference>
<dbReference type="PANTHER" id="PTHR33776:SF4">
    <property type="entry name" value="ENDONUCLEASE_EXONUCLEASE_PHOSPHATASE DOMAIN-CONTAINING PROTEIN"/>
    <property type="match status" value="1"/>
</dbReference>
<proteinExistence type="predicted"/>
<dbReference type="InterPro" id="IPR036691">
    <property type="entry name" value="Endo/exonu/phosph_ase_sf"/>
</dbReference>